<keyword evidence="2 6" id="KW-0349">Heme</keyword>
<protein>
    <submittedName>
        <fullName evidence="11">Cytochrome c oxidase cbb3-type subunit 3</fullName>
    </submittedName>
</protein>
<reference evidence="11 12" key="1">
    <citation type="submission" date="2016-10" db="EMBL/GenBank/DDBJ databases">
        <authorList>
            <person name="de Groot N.N."/>
        </authorList>
    </citation>
    <scope>NUCLEOTIDE SEQUENCE [LARGE SCALE GENOMIC DNA]</scope>
    <source>
        <strain evidence="11 12">DSM 25186</strain>
    </source>
</reference>
<dbReference type="Gene3D" id="1.10.760.10">
    <property type="entry name" value="Cytochrome c-like domain"/>
    <property type="match status" value="1"/>
</dbReference>
<dbReference type="Pfam" id="PF14715">
    <property type="entry name" value="FixP_N"/>
    <property type="match status" value="1"/>
</dbReference>
<dbReference type="Proteomes" id="UP000198510">
    <property type="component" value="Unassembled WGS sequence"/>
</dbReference>
<dbReference type="EMBL" id="FNFO01000001">
    <property type="protein sequence ID" value="SDJ75754.1"/>
    <property type="molecule type" value="Genomic_DNA"/>
</dbReference>
<keyword evidence="8" id="KW-1133">Transmembrane helix</keyword>
<evidence type="ECO:0000256" key="3">
    <source>
        <dbReference type="ARBA" id="ARBA00022723"/>
    </source>
</evidence>
<proteinExistence type="predicted"/>
<evidence type="ECO:0000259" key="10">
    <source>
        <dbReference type="PROSITE" id="PS51007"/>
    </source>
</evidence>
<dbReference type="PANTHER" id="PTHR33751">
    <property type="entry name" value="CBB3-TYPE CYTOCHROME C OXIDASE SUBUNIT FIXP"/>
    <property type="match status" value="1"/>
</dbReference>
<gene>
    <name evidence="11" type="ORF">SAMN05421823_10129</name>
</gene>
<dbReference type="PANTHER" id="PTHR33751:SF1">
    <property type="entry name" value="CBB3-TYPE CYTOCHROME C OXIDASE SUBUNIT FIXP"/>
    <property type="match status" value="1"/>
</dbReference>
<sequence length="300" mass="32855">MAFLALGAFGAGALNTLQAQDVADEAARTPVTNDELMLWLLIGLMGTVVVLVLWVAVYMLVLLQTALQRMEGPQMTPEGVVIPPKTTWTWLKERLTDAVPVERESAILLDHNYDGIRELDNHLPPWWKWGFYFSIVFAAVYVYLYHVADALPLSDEEYRQEVAVAEAQAKAYQALLASSLDETNVEATADANELEHGATLFKQNCAACHGQAGEGGVGPNLTDVYWLHGGSVGDVFATIKYGIPEKGMISWQSKLTPADIRDVASYILMLQGTDPPNAKEPQGDKYTPQESDEVATQASL</sequence>
<evidence type="ECO:0000256" key="6">
    <source>
        <dbReference type="PROSITE-ProRule" id="PRU00433"/>
    </source>
</evidence>
<dbReference type="InterPro" id="IPR036909">
    <property type="entry name" value="Cyt_c-like_dom_sf"/>
</dbReference>
<keyword evidence="9" id="KW-0732">Signal</keyword>
<feature type="signal peptide" evidence="9">
    <location>
        <begin position="1"/>
        <end position="19"/>
    </location>
</feature>
<dbReference type="GO" id="GO:0005506">
    <property type="term" value="F:iron ion binding"/>
    <property type="evidence" value="ECO:0007669"/>
    <property type="project" value="InterPro"/>
</dbReference>
<evidence type="ECO:0000256" key="7">
    <source>
        <dbReference type="SAM" id="MobiDB-lite"/>
    </source>
</evidence>
<evidence type="ECO:0000313" key="12">
    <source>
        <dbReference type="Proteomes" id="UP000198510"/>
    </source>
</evidence>
<keyword evidence="3 6" id="KW-0479">Metal-binding</keyword>
<feature type="chain" id="PRO_5011586261" evidence="9">
    <location>
        <begin position="20"/>
        <end position="300"/>
    </location>
</feature>
<evidence type="ECO:0000256" key="4">
    <source>
        <dbReference type="ARBA" id="ARBA00022982"/>
    </source>
</evidence>
<keyword evidence="8" id="KW-0472">Membrane</keyword>
<dbReference type="PRINTS" id="PR00605">
    <property type="entry name" value="CYTCHROMECIC"/>
</dbReference>
<evidence type="ECO:0000313" key="11">
    <source>
        <dbReference type="EMBL" id="SDJ75754.1"/>
    </source>
</evidence>
<feature type="region of interest" description="Disordered" evidence="7">
    <location>
        <begin position="272"/>
        <end position="300"/>
    </location>
</feature>
<dbReference type="InterPro" id="IPR032858">
    <property type="entry name" value="CcoP_N"/>
</dbReference>
<dbReference type="InterPro" id="IPR008168">
    <property type="entry name" value="Cyt_C_IC"/>
</dbReference>
<keyword evidence="5 6" id="KW-0408">Iron</keyword>
<accession>A0A1G8WC01</accession>
<organism evidence="11 12">
    <name type="scientific">Catalinimonas alkaloidigena</name>
    <dbReference type="NCBI Taxonomy" id="1075417"/>
    <lineage>
        <taxon>Bacteria</taxon>
        <taxon>Pseudomonadati</taxon>
        <taxon>Bacteroidota</taxon>
        <taxon>Cytophagia</taxon>
        <taxon>Cytophagales</taxon>
        <taxon>Catalimonadaceae</taxon>
        <taxon>Catalinimonas</taxon>
    </lineage>
</organism>
<dbReference type="InterPro" id="IPR009056">
    <property type="entry name" value="Cyt_c-like_dom"/>
</dbReference>
<dbReference type="STRING" id="1075417.SAMN05421823_10129"/>
<dbReference type="InterPro" id="IPR050597">
    <property type="entry name" value="Cytochrome_c_Oxidase_Subunit"/>
</dbReference>
<keyword evidence="8" id="KW-0812">Transmembrane</keyword>
<dbReference type="GO" id="GO:0009055">
    <property type="term" value="F:electron transfer activity"/>
    <property type="evidence" value="ECO:0007669"/>
    <property type="project" value="InterPro"/>
</dbReference>
<dbReference type="Pfam" id="PF13442">
    <property type="entry name" value="Cytochrome_CBB3"/>
    <property type="match status" value="1"/>
</dbReference>
<keyword evidence="1" id="KW-0813">Transport</keyword>
<dbReference type="SUPFAM" id="SSF46626">
    <property type="entry name" value="Cytochrome c"/>
    <property type="match status" value="1"/>
</dbReference>
<evidence type="ECO:0000256" key="5">
    <source>
        <dbReference type="ARBA" id="ARBA00023004"/>
    </source>
</evidence>
<dbReference type="Gene3D" id="6.10.280.130">
    <property type="match status" value="1"/>
</dbReference>
<evidence type="ECO:0000256" key="2">
    <source>
        <dbReference type="ARBA" id="ARBA00022617"/>
    </source>
</evidence>
<keyword evidence="4" id="KW-0249">Electron transport</keyword>
<dbReference type="PROSITE" id="PS51007">
    <property type="entry name" value="CYTC"/>
    <property type="match status" value="1"/>
</dbReference>
<evidence type="ECO:0000256" key="1">
    <source>
        <dbReference type="ARBA" id="ARBA00022448"/>
    </source>
</evidence>
<feature type="transmembrane region" description="Helical" evidence="8">
    <location>
        <begin position="38"/>
        <end position="63"/>
    </location>
</feature>
<dbReference type="GO" id="GO:0020037">
    <property type="term" value="F:heme binding"/>
    <property type="evidence" value="ECO:0007669"/>
    <property type="project" value="InterPro"/>
</dbReference>
<evidence type="ECO:0000256" key="8">
    <source>
        <dbReference type="SAM" id="Phobius"/>
    </source>
</evidence>
<name>A0A1G8WC01_9BACT</name>
<dbReference type="InterPro" id="IPR038414">
    <property type="entry name" value="CcoP_N_sf"/>
</dbReference>
<dbReference type="OrthoDB" id="9811281at2"/>
<evidence type="ECO:0000256" key="9">
    <source>
        <dbReference type="SAM" id="SignalP"/>
    </source>
</evidence>
<dbReference type="AlphaFoldDB" id="A0A1G8WC01"/>
<feature type="domain" description="Cytochrome c" evidence="10">
    <location>
        <begin position="192"/>
        <end position="271"/>
    </location>
</feature>
<feature type="transmembrane region" description="Helical" evidence="8">
    <location>
        <begin position="126"/>
        <end position="145"/>
    </location>
</feature>
<keyword evidence="12" id="KW-1185">Reference proteome</keyword>